<organism evidence="1 2">
    <name type="scientific">Arthrobacter agilis</name>
    <dbReference type="NCBI Taxonomy" id="37921"/>
    <lineage>
        <taxon>Bacteria</taxon>
        <taxon>Bacillati</taxon>
        <taxon>Actinomycetota</taxon>
        <taxon>Actinomycetes</taxon>
        <taxon>Micrococcales</taxon>
        <taxon>Micrococcaceae</taxon>
        <taxon>Arthrobacter</taxon>
    </lineage>
</organism>
<reference evidence="1 2" key="1">
    <citation type="submission" date="2017-11" db="EMBL/GenBank/DDBJ databases">
        <title>Draft genome of Arthrobacter agilis strain UMCV2, a plant growth-promoting rhizobacterium and biocontrol capacity of phytopathogenic fungi.</title>
        <authorList>
            <person name="Martinez-Camara R."/>
            <person name="Santoyo G."/>
            <person name="Moreno-Hagelsieb G."/>
            <person name="Valencia-Cantero E."/>
        </authorList>
    </citation>
    <scope>NUCLEOTIDE SEQUENCE [LARGE SCALE GENOMIC DNA]</scope>
    <source>
        <strain evidence="1 2">UMCV2</strain>
    </source>
</reference>
<dbReference type="Proteomes" id="UP000239187">
    <property type="component" value="Chromosome"/>
</dbReference>
<name>A0A2L0UH15_9MICC</name>
<evidence type="ECO:0008006" key="3">
    <source>
        <dbReference type="Google" id="ProtNLM"/>
    </source>
</evidence>
<sequence>MKLPVYLGLLAEAEQILARSFRVVAEGHSDEPDVHFIVRTLAEQCDRHVERLQPVIGRFGSDVEGEEEHRVTADGVVEVRAGPLGLLLDLQDLYVLVHHLDIMWTMVGQAAAGSRDRQLLDIVERCEQDADLQSRWLRTRMKQSAPQALLVAR</sequence>
<dbReference type="RefSeq" id="WP_133079982.1">
    <property type="nucleotide sequence ID" value="NZ_CP024915.1"/>
</dbReference>
<gene>
    <name evidence="1" type="ORF">CVO76_13475</name>
</gene>
<dbReference type="AlphaFoldDB" id="A0A2L0UH15"/>
<evidence type="ECO:0000313" key="2">
    <source>
        <dbReference type="Proteomes" id="UP000239187"/>
    </source>
</evidence>
<proteinExistence type="predicted"/>
<protein>
    <recommendedName>
        <fullName evidence="3">DUF892 family protein</fullName>
    </recommendedName>
</protein>
<evidence type="ECO:0000313" key="1">
    <source>
        <dbReference type="EMBL" id="AUZ88533.1"/>
    </source>
</evidence>
<accession>A0A2L0UH15</accession>
<dbReference type="EMBL" id="CP024915">
    <property type="protein sequence ID" value="AUZ88533.1"/>
    <property type="molecule type" value="Genomic_DNA"/>
</dbReference>